<feature type="region of interest" description="Disordered" evidence="1">
    <location>
        <begin position="32"/>
        <end position="81"/>
    </location>
</feature>
<evidence type="ECO:0000313" key="2">
    <source>
        <dbReference type="EMBL" id="CAD7001373.1"/>
    </source>
</evidence>
<evidence type="ECO:0000256" key="1">
    <source>
        <dbReference type="SAM" id="MobiDB-lite"/>
    </source>
</evidence>
<gene>
    <name evidence="2" type="ORF">CCAP1982_LOCUS9871</name>
</gene>
<sequence length="122" mass="13896">MKFCSKCGFIEYTPATQIYSETITGLISIEGWGPQHSLENSSGTKPDARPDSGQDDRKRREHSSSNRYQSNYLPKANTELRSARESIRLRVDKRENEIVTCTALIEKRAKPNHTPSRQPSEK</sequence>
<dbReference type="EMBL" id="CAJHJT010000023">
    <property type="protein sequence ID" value="CAD7001373.1"/>
    <property type="molecule type" value="Genomic_DNA"/>
</dbReference>
<organism evidence="2 3">
    <name type="scientific">Ceratitis capitata</name>
    <name type="common">Mediterranean fruit fly</name>
    <name type="synonym">Tephritis capitata</name>
    <dbReference type="NCBI Taxonomy" id="7213"/>
    <lineage>
        <taxon>Eukaryota</taxon>
        <taxon>Metazoa</taxon>
        <taxon>Ecdysozoa</taxon>
        <taxon>Arthropoda</taxon>
        <taxon>Hexapoda</taxon>
        <taxon>Insecta</taxon>
        <taxon>Pterygota</taxon>
        <taxon>Neoptera</taxon>
        <taxon>Endopterygota</taxon>
        <taxon>Diptera</taxon>
        <taxon>Brachycera</taxon>
        <taxon>Muscomorpha</taxon>
        <taxon>Tephritoidea</taxon>
        <taxon>Tephritidae</taxon>
        <taxon>Ceratitis</taxon>
        <taxon>Ceratitis</taxon>
    </lineage>
</organism>
<reference evidence="2" key="1">
    <citation type="submission" date="2020-11" db="EMBL/GenBank/DDBJ databases">
        <authorList>
            <person name="Whitehead M."/>
        </authorList>
    </citation>
    <scope>NUCLEOTIDE SEQUENCE</scope>
    <source>
        <strain evidence="2">EGII</strain>
    </source>
</reference>
<accession>A0A811UWB8</accession>
<proteinExistence type="predicted"/>
<comment type="caution">
    <text evidence="2">The sequence shown here is derived from an EMBL/GenBank/DDBJ whole genome shotgun (WGS) entry which is preliminary data.</text>
</comment>
<dbReference type="AlphaFoldDB" id="A0A811UWB8"/>
<feature type="compositionally biased region" description="Polar residues" evidence="1">
    <location>
        <begin position="113"/>
        <end position="122"/>
    </location>
</feature>
<feature type="compositionally biased region" description="Basic and acidic residues" evidence="1">
    <location>
        <begin position="46"/>
        <end position="64"/>
    </location>
</feature>
<protein>
    <submittedName>
        <fullName evidence="2">(Mediterranean fruit fly) hypothetical protein</fullName>
    </submittedName>
</protein>
<evidence type="ECO:0000313" key="3">
    <source>
        <dbReference type="Proteomes" id="UP000606786"/>
    </source>
</evidence>
<feature type="region of interest" description="Disordered" evidence="1">
    <location>
        <begin position="103"/>
        <end position="122"/>
    </location>
</feature>
<keyword evidence="3" id="KW-1185">Reference proteome</keyword>
<dbReference type="Proteomes" id="UP000606786">
    <property type="component" value="Unassembled WGS sequence"/>
</dbReference>
<name>A0A811UWB8_CERCA</name>